<dbReference type="Pfam" id="PF13298">
    <property type="entry name" value="LigD_N"/>
    <property type="match status" value="1"/>
</dbReference>
<evidence type="ECO:0000313" key="2">
    <source>
        <dbReference type="EMBL" id="PUA34224.1"/>
    </source>
</evidence>
<dbReference type="Proteomes" id="UP000244066">
    <property type="component" value="Unassembled WGS sequence"/>
</dbReference>
<reference evidence="2 3" key="1">
    <citation type="submission" date="2017-04" db="EMBL/GenBank/DDBJ databases">
        <title>Draft Aigarchaeota genome from a New Zealand hot spring.</title>
        <authorList>
            <person name="Reysenbach A.-L."/>
            <person name="Donaho J.A."/>
            <person name="Gerhart J."/>
            <person name="Kelley J.F."/>
            <person name="Kouba K."/>
            <person name="Podar M."/>
            <person name="Stott M."/>
        </authorList>
    </citation>
    <scope>NUCLEOTIDE SEQUENCE [LARGE SCALE GENOMIC DNA]</scope>
    <source>
        <strain evidence="2">NZ13_MG1</strain>
    </source>
</reference>
<gene>
    <name evidence="2" type="ORF">B9J98_01135</name>
</gene>
<name>A0A2R7Y9L8_9ARCH</name>
<protein>
    <submittedName>
        <fullName evidence="2">3'-phosphoesterase</fullName>
    </submittedName>
</protein>
<dbReference type="EMBL" id="NDWU01000002">
    <property type="protein sequence ID" value="PUA34224.1"/>
    <property type="molecule type" value="Genomic_DNA"/>
</dbReference>
<evidence type="ECO:0000313" key="3">
    <source>
        <dbReference type="Proteomes" id="UP000244066"/>
    </source>
</evidence>
<dbReference type="PANTHER" id="PTHR39465">
    <property type="entry name" value="DNA LIGASE D, 3'-PHOSPHOESTERASE DOMAIN"/>
    <property type="match status" value="1"/>
</dbReference>
<dbReference type="PANTHER" id="PTHR39465:SF1">
    <property type="entry name" value="DNA LIGASE D 3'-PHOSPHOESTERASE DOMAIN-CONTAINING PROTEIN"/>
    <property type="match status" value="1"/>
</dbReference>
<accession>A0A2R7Y9L8</accession>
<dbReference type="AlphaFoldDB" id="A0A2R7Y9L8"/>
<sequence>MPIFVVHEHHAKRAGLHYDLRLEMDGVLKSWAFRKELPVEKGVKRLGIQQEDHDLDYASFEGEITEGYGAGKVLIWDRGDYEILEYVPNEKLVCILKGSRLNGKYVLLKTKMGWLLFKA</sequence>
<feature type="domain" description="DNA ligase D 3'-phosphoesterase" evidence="1">
    <location>
        <begin position="7"/>
        <end position="109"/>
    </location>
</feature>
<organism evidence="2 3">
    <name type="scientific">Candidatus Terraquivivens tikiterensis</name>
    <dbReference type="NCBI Taxonomy" id="1980982"/>
    <lineage>
        <taxon>Archaea</taxon>
        <taxon>Nitrososphaerota</taxon>
        <taxon>Candidatus Wolframiiraptoraceae</taxon>
        <taxon>Candidatus Terraquivivens</taxon>
    </lineage>
</organism>
<proteinExistence type="predicted"/>
<comment type="caution">
    <text evidence="2">The sequence shown here is derived from an EMBL/GenBank/DDBJ whole genome shotgun (WGS) entry which is preliminary data.</text>
</comment>
<dbReference type="InterPro" id="IPR014144">
    <property type="entry name" value="LigD_PE_domain"/>
</dbReference>
<evidence type="ECO:0000259" key="1">
    <source>
        <dbReference type="Pfam" id="PF13298"/>
    </source>
</evidence>